<name>A0ABQ9E112_TEGGR</name>
<dbReference type="Pfam" id="PF14604">
    <property type="entry name" value="SH3_9"/>
    <property type="match status" value="1"/>
</dbReference>
<dbReference type="InterPro" id="IPR027267">
    <property type="entry name" value="AH/BAR_dom_sf"/>
</dbReference>
<dbReference type="PANTHER" id="PTHR45827:SF1">
    <property type="entry name" value="SORTING NEXIN"/>
    <property type="match status" value="1"/>
</dbReference>
<feature type="domain" description="PX" evidence="6">
    <location>
        <begin position="250"/>
        <end position="360"/>
    </location>
</feature>
<dbReference type="Gene3D" id="2.30.30.40">
    <property type="entry name" value="SH3 Domains"/>
    <property type="match status" value="1"/>
</dbReference>
<dbReference type="PANTHER" id="PTHR45827">
    <property type="entry name" value="SORTING NEXIN"/>
    <property type="match status" value="1"/>
</dbReference>
<feature type="compositionally biased region" description="Pro residues" evidence="4">
    <location>
        <begin position="67"/>
        <end position="76"/>
    </location>
</feature>
<organism evidence="7 8">
    <name type="scientific">Tegillarca granosa</name>
    <name type="common">Malaysian cockle</name>
    <name type="synonym">Anadara granosa</name>
    <dbReference type="NCBI Taxonomy" id="220873"/>
    <lineage>
        <taxon>Eukaryota</taxon>
        <taxon>Metazoa</taxon>
        <taxon>Spiralia</taxon>
        <taxon>Lophotrochozoa</taxon>
        <taxon>Mollusca</taxon>
        <taxon>Bivalvia</taxon>
        <taxon>Autobranchia</taxon>
        <taxon>Pteriomorphia</taxon>
        <taxon>Arcoida</taxon>
        <taxon>Arcoidea</taxon>
        <taxon>Arcidae</taxon>
        <taxon>Tegillarca</taxon>
    </lineage>
</organism>
<feature type="compositionally biased region" description="Acidic residues" evidence="4">
    <location>
        <begin position="145"/>
        <end position="157"/>
    </location>
</feature>
<dbReference type="InterPro" id="IPR036028">
    <property type="entry name" value="SH3-like_dom_sf"/>
</dbReference>
<protein>
    <recommendedName>
        <fullName evidence="9">Sorting nexin</fullName>
    </recommendedName>
</protein>
<dbReference type="EMBL" id="JARBDR010000921">
    <property type="protein sequence ID" value="KAJ8299164.1"/>
    <property type="molecule type" value="Genomic_DNA"/>
</dbReference>
<evidence type="ECO:0008006" key="9">
    <source>
        <dbReference type="Google" id="ProtNLM"/>
    </source>
</evidence>
<dbReference type="CDD" id="cd06862">
    <property type="entry name" value="PX_SNX9_18_like"/>
    <property type="match status" value="1"/>
</dbReference>
<dbReference type="InterPro" id="IPR036871">
    <property type="entry name" value="PX_dom_sf"/>
</dbReference>
<feature type="compositionally biased region" description="Low complexity" evidence="4">
    <location>
        <begin position="87"/>
        <end position="102"/>
    </location>
</feature>
<comment type="caution">
    <text evidence="7">The sequence shown here is derived from an EMBL/GenBank/DDBJ whole genome shotgun (WGS) entry which is preliminary data.</text>
</comment>
<evidence type="ECO:0000256" key="1">
    <source>
        <dbReference type="ARBA" id="ARBA00010883"/>
    </source>
</evidence>
<evidence type="ECO:0000256" key="3">
    <source>
        <dbReference type="PROSITE-ProRule" id="PRU00192"/>
    </source>
</evidence>
<dbReference type="Gene3D" id="1.20.1270.60">
    <property type="entry name" value="Arfaptin homology (AH) domain/BAR domain"/>
    <property type="match status" value="1"/>
</dbReference>
<dbReference type="PRINTS" id="PR00452">
    <property type="entry name" value="SH3DOMAIN"/>
</dbReference>
<comment type="similarity">
    <text evidence="1">Belongs to the sorting nexin family.</text>
</comment>
<feature type="region of interest" description="Disordered" evidence="4">
    <location>
        <begin position="62"/>
        <end position="194"/>
    </location>
</feature>
<evidence type="ECO:0000256" key="2">
    <source>
        <dbReference type="ARBA" id="ARBA00022443"/>
    </source>
</evidence>
<evidence type="ECO:0000313" key="7">
    <source>
        <dbReference type="EMBL" id="KAJ8299164.1"/>
    </source>
</evidence>
<dbReference type="Pfam" id="PF00787">
    <property type="entry name" value="PX"/>
    <property type="match status" value="1"/>
</dbReference>
<proteinExistence type="inferred from homology"/>
<dbReference type="Gene3D" id="3.30.1520.10">
    <property type="entry name" value="Phox-like domain"/>
    <property type="match status" value="1"/>
</dbReference>
<accession>A0ABQ9E112</accession>
<evidence type="ECO:0000256" key="4">
    <source>
        <dbReference type="SAM" id="MobiDB-lite"/>
    </source>
</evidence>
<dbReference type="SMART" id="SM00326">
    <property type="entry name" value="SH3"/>
    <property type="match status" value="1"/>
</dbReference>
<dbReference type="Proteomes" id="UP001217089">
    <property type="component" value="Unassembled WGS sequence"/>
</dbReference>
<keyword evidence="2 3" id="KW-0728">SH3 domain</keyword>
<dbReference type="SUPFAM" id="SSF50044">
    <property type="entry name" value="SH3-domain"/>
    <property type="match status" value="1"/>
</dbReference>
<sequence>MISKTMIRALYDFEGDPDNGELSFRAGDSLTLVTQDIGEGWWEAKNDLGHQGLIPESYVQITEQPEPSFPPPPPPMVTGVDPRLSQYSSTTTDSDGTYTNGYNEQDPGPGGGVQNDDWGYTGPQQSNNFDNKASGGTIQQQQSYDEWDDDWDDEDDQSSTSTAGHQDNLGGSGNFGLAAPRREHKQLSPNSDISKYGTVKKSFNRFSNFAKSGGEAFLMGQATAKVSESDQISIIDSEDGPQWESPSDCYTCAIKSPKKESKLKGLKSFIAYQLTPSFSNIQVSRRYKHFDWLHERLEEKFTCIPVPPLPDKAISGRYEDDFINERMKQLQYWVDRMVRHPVISKSDVFLHFLTCTDEKKWKQGKRKAEKDEFLGAFKREYQKIGESFKQLAQTFNLDTTSSSRELTAAIDYTGDTYNNIGNMFEQQPKEDIDPLMDTLFEYKGILSTYPDILTFHEGAIGKAKECLKLQSENKMTESEVQTSLQRADVISYGTLAEVNHFQKSRVEDFKGVMQTYLRGQIKFYKEITEKLEKTLERVEKA</sequence>
<dbReference type="SMART" id="SM00312">
    <property type="entry name" value="PX"/>
    <property type="match status" value="1"/>
</dbReference>
<gene>
    <name evidence="7" type="ORF">KUTeg_023224</name>
</gene>
<dbReference type="InterPro" id="IPR019497">
    <property type="entry name" value="Sorting_nexin_WASP-bd-dom"/>
</dbReference>
<keyword evidence="8" id="KW-1185">Reference proteome</keyword>
<dbReference type="InterPro" id="IPR001452">
    <property type="entry name" value="SH3_domain"/>
</dbReference>
<dbReference type="PROSITE" id="PS50195">
    <property type="entry name" value="PX"/>
    <property type="match status" value="1"/>
</dbReference>
<feature type="domain" description="SH3" evidence="5">
    <location>
        <begin position="2"/>
        <end position="64"/>
    </location>
</feature>
<dbReference type="Pfam" id="PF10456">
    <property type="entry name" value="BAR_3_WASP_bdg"/>
    <property type="match status" value="1"/>
</dbReference>
<evidence type="ECO:0000313" key="8">
    <source>
        <dbReference type="Proteomes" id="UP001217089"/>
    </source>
</evidence>
<dbReference type="InterPro" id="IPR001683">
    <property type="entry name" value="PX_dom"/>
</dbReference>
<dbReference type="SUPFAM" id="SSF64268">
    <property type="entry name" value="PX domain"/>
    <property type="match status" value="1"/>
</dbReference>
<reference evidence="7 8" key="1">
    <citation type="submission" date="2022-12" db="EMBL/GenBank/DDBJ databases">
        <title>Chromosome-level genome of Tegillarca granosa.</title>
        <authorList>
            <person name="Kim J."/>
        </authorList>
    </citation>
    <scope>NUCLEOTIDE SEQUENCE [LARGE SCALE GENOMIC DNA]</scope>
    <source>
        <strain evidence="7">Teg-2019</strain>
        <tissue evidence="7">Adductor muscle</tissue>
    </source>
</reference>
<evidence type="ECO:0000259" key="6">
    <source>
        <dbReference type="PROSITE" id="PS50195"/>
    </source>
</evidence>
<feature type="compositionally biased region" description="Polar residues" evidence="4">
    <location>
        <begin position="122"/>
        <end position="144"/>
    </location>
</feature>
<evidence type="ECO:0000259" key="5">
    <source>
        <dbReference type="PROSITE" id="PS50002"/>
    </source>
</evidence>
<dbReference type="PROSITE" id="PS50002">
    <property type="entry name" value="SH3"/>
    <property type="match status" value="1"/>
</dbReference>